<protein>
    <recommendedName>
        <fullName evidence="4">DUF916 domain-containing protein</fullName>
    </recommendedName>
</protein>
<keyword evidence="1" id="KW-1133">Transmembrane helix</keyword>
<evidence type="ECO:0008006" key="4">
    <source>
        <dbReference type="Google" id="ProtNLM"/>
    </source>
</evidence>
<proteinExistence type="predicted"/>
<evidence type="ECO:0000313" key="3">
    <source>
        <dbReference type="Proteomes" id="UP000178893"/>
    </source>
</evidence>
<dbReference type="AlphaFoldDB" id="A0A1G2DY61"/>
<evidence type="ECO:0000313" key="2">
    <source>
        <dbReference type="EMBL" id="OGZ17991.1"/>
    </source>
</evidence>
<keyword evidence="1" id="KW-0812">Transmembrane</keyword>
<reference evidence="2 3" key="1">
    <citation type="journal article" date="2016" name="Nat. Commun.">
        <title>Thousands of microbial genomes shed light on interconnected biogeochemical processes in an aquifer system.</title>
        <authorList>
            <person name="Anantharaman K."/>
            <person name="Brown C.T."/>
            <person name="Hug L.A."/>
            <person name="Sharon I."/>
            <person name="Castelle C.J."/>
            <person name="Probst A.J."/>
            <person name="Thomas B.C."/>
            <person name="Singh A."/>
            <person name="Wilkins M.J."/>
            <person name="Karaoz U."/>
            <person name="Brodie E.L."/>
            <person name="Williams K.H."/>
            <person name="Hubbard S.S."/>
            <person name="Banfield J.F."/>
        </authorList>
    </citation>
    <scope>NUCLEOTIDE SEQUENCE [LARGE SCALE GENOMIC DNA]</scope>
</reference>
<keyword evidence="1" id="KW-0472">Membrane</keyword>
<gene>
    <name evidence="2" type="ORF">A2V72_00660</name>
</gene>
<sequence>MRLRFSVIISFLFVVGSMLPFGVAALTVSPVRIELTGDPGTVIEDEMNLTNEQEETKTFYSSFGNFEATGETGTPSFVSAEEGLATWIETDSSITLGPKEEKKVSYSIAIPKDADPGGHFAAIFWGTSPSGNEEGGQVSIGAKVGILILLRVSGEIKEEGGILEFGAKDNQKFFSALPVQFVYRFQNGGGDRVKPEGKVTIKNIFGKTLAVLPANKSEGNVLPQSIRKFEMIWEKEKEGTSEQEAANNKEGFLAGLKKEWNNFAFGRYTAILNLEYGTTGEKAQASFKFFIIPWRVLSISFFILAVLVFLFIIGIKRYNKWIIAKAKAE</sequence>
<accession>A0A1G2DY61</accession>
<feature type="transmembrane region" description="Helical" evidence="1">
    <location>
        <begin position="292"/>
        <end position="315"/>
    </location>
</feature>
<comment type="caution">
    <text evidence="2">The sequence shown here is derived from an EMBL/GenBank/DDBJ whole genome shotgun (WGS) entry which is preliminary data.</text>
</comment>
<dbReference type="EMBL" id="MHLW01000021">
    <property type="protein sequence ID" value="OGZ17991.1"/>
    <property type="molecule type" value="Genomic_DNA"/>
</dbReference>
<evidence type="ECO:0000256" key="1">
    <source>
        <dbReference type="SAM" id="Phobius"/>
    </source>
</evidence>
<organism evidence="2 3">
    <name type="scientific">Candidatus Nealsonbacteria bacterium RBG_13_37_56</name>
    <dbReference type="NCBI Taxonomy" id="1801661"/>
    <lineage>
        <taxon>Bacteria</taxon>
        <taxon>Candidatus Nealsoniibacteriota</taxon>
    </lineage>
</organism>
<name>A0A1G2DY61_9BACT</name>
<dbReference type="Proteomes" id="UP000178893">
    <property type="component" value="Unassembled WGS sequence"/>
</dbReference>